<evidence type="ECO:0008006" key="3">
    <source>
        <dbReference type="Google" id="ProtNLM"/>
    </source>
</evidence>
<dbReference type="Proteomes" id="UP000192907">
    <property type="component" value="Unassembled WGS sequence"/>
</dbReference>
<dbReference type="AlphaFoldDB" id="A0A1Y6BNU7"/>
<dbReference type="STRING" id="1513793.SAMN06296036_10770"/>
<gene>
    <name evidence="1" type="ORF">SAMN06296036_10770</name>
</gene>
<reference evidence="2" key="1">
    <citation type="submission" date="2017-04" db="EMBL/GenBank/DDBJ databases">
        <authorList>
            <person name="Varghese N."/>
            <person name="Submissions S."/>
        </authorList>
    </citation>
    <scope>NUCLEOTIDE SEQUENCE [LARGE SCALE GENOMIC DNA]</scope>
    <source>
        <strain evidence="2">RKEM611</strain>
    </source>
</reference>
<dbReference type="RefSeq" id="WP_132318535.1">
    <property type="nucleotide sequence ID" value="NZ_SLZT01000007.1"/>
</dbReference>
<proteinExistence type="predicted"/>
<dbReference type="InterPro" id="IPR021253">
    <property type="entry name" value="ZrgA-like"/>
</dbReference>
<name>A0A1Y6BNU7_9BACT</name>
<evidence type="ECO:0000313" key="1">
    <source>
        <dbReference type="EMBL" id="SMF20916.1"/>
    </source>
</evidence>
<organism evidence="1 2">
    <name type="scientific">Pseudobacteriovorax antillogorgiicola</name>
    <dbReference type="NCBI Taxonomy" id="1513793"/>
    <lineage>
        <taxon>Bacteria</taxon>
        <taxon>Pseudomonadati</taxon>
        <taxon>Bdellovibrionota</taxon>
        <taxon>Oligoflexia</taxon>
        <taxon>Oligoflexales</taxon>
        <taxon>Pseudobacteriovoracaceae</taxon>
        <taxon>Pseudobacteriovorax</taxon>
    </lineage>
</organism>
<protein>
    <recommendedName>
        <fullName evidence="3">DUF2796 domain-containing protein</fullName>
    </recommendedName>
</protein>
<accession>A0A1Y6BNU7</accession>
<sequence length="186" mass="20466">MKPMILFTSLTLSSLASGGSVHTHGEGKLSIAVDGKTIYLELEAPGQDIFGFESQDKAKKSKDLIMQKMNLMRKPESLFVFPKTSNCKIKATSLKAFNKDYAAVDGKAKDHHDHDHEEKKHQHKHGDHAEFLGSFKAECQGPVSNINLTVKLGKNFPALKKIKVQVLSEKAQSSTTGKGTEFSVKL</sequence>
<dbReference type="OrthoDB" id="5294469at2"/>
<keyword evidence="2" id="KW-1185">Reference proteome</keyword>
<dbReference type="EMBL" id="FWZT01000007">
    <property type="protein sequence ID" value="SMF20916.1"/>
    <property type="molecule type" value="Genomic_DNA"/>
</dbReference>
<dbReference type="Pfam" id="PF10986">
    <property type="entry name" value="ZrgA"/>
    <property type="match status" value="1"/>
</dbReference>
<evidence type="ECO:0000313" key="2">
    <source>
        <dbReference type="Proteomes" id="UP000192907"/>
    </source>
</evidence>